<dbReference type="InterPro" id="IPR028055">
    <property type="entry name" value="YidC/Oxa/ALB_C"/>
</dbReference>
<evidence type="ECO:0000256" key="7">
    <source>
        <dbReference type="ARBA" id="ARBA00022927"/>
    </source>
</evidence>
<evidence type="ECO:0000256" key="9">
    <source>
        <dbReference type="ARBA" id="ARBA00023136"/>
    </source>
</evidence>
<dbReference type="PRINTS" id="PR00701">
    <property type="entry name" value="60KDINNERMP"/>
</dbReference>
<comment type="caution">
    <text evidence="13">Lacks conserved residue(s) required for the propagation of feature annotation.</text>
</comment>
<evidence type="ECO:0000259" key="16">
    <source>
        <dbReference type="Pfam" id="PF14849"/>
    </source>
</evidence>
<dbReference type="PRINTS" id="PR01900">
    <property type="entry name" value="YIDCPROTEIN"/>
</dbReference>
<evidence type="ECO:0000256" key="6">
    <source>
        <dbReference type="ARBA" id="ARBA00022692"/>
    </source>
</evidence>
<dbReference type="Pfam" id="PF14849">
    <property type="entry name" value="YidC_periplas"/>
    <property type="match status" value="1"/>
</dbReference>
<keyword evidence="8 13" id="KW-1133">Transmembrane helix</keyword>
<dbReference type="EMBL" id="FPIW01000002">
    <property type="protein sequence ID" value="SFW11535.1"/>
    <property type="molecule type" value="Genomic_DNA"/>
</dbReference>
<evidence type="ECO:0000256" key="5">
    <source>
        <dbReference type="ARBA" id="ARBA00022475"/>
    </source>
</evidence>
<feature type="domain" description="Membrane insertase YidC N-terminal" evidence="16">
    <location>
        <begin position="75"/>
        <end position="342"/>
    </location>
</feature>
<evidence type="ECO:0000256" key="3">
    <source>
        <dbReference type="ARBA" id="ARBA00015325"/>
    </source>
</evidence>
<keyword evidence="7 13" id="KW-0653">Protein transport</keyword>
<keyword evidence="10 13" id="KW-0143">Chaperone</keyword>
<evidence type="ECO:0000256" key="14">
    <source>
        <dbReference type="SAM" id="MobiDB-lite"/>
    </source>
</evidence>
<evidence type="ECO:0000256" key="12">
    <source>
        <dbReference type="ARBA" id="ARBA00033342"/>
    </source>
</evidence>
<evidence type="ECO:0000256" key="11">
    <source>
        <dbReference type="ARBA" id="ARBA00033245"/>
    </source>
</evidence>
<dbReference type="Pfam" id="PF02096">
    <property type="entry name" value="60KD_IMP"/>
    <property type="match status" value="1"/>
</dbReference>
<keyword evidence="9 13" id="KW-0472">Membrane</keyword>
<comment type="subunit">
    <text evidence="13">Interacts with the Sec translocase complex via SecD. Specifically interacts with transmembrane segments of nascent integral membrane proteins during membrane integration.</text>
</comment>
<feature type="region of interest" description="Disordered" evidence="14">
    <location>
        <begin position="39"/>
        <end position="61"/>
    </location>
</feature>
<evidence type="ECO:0000256" key="13">
    <source>
        <dbReference type="HAMAP-Rule" id="MF_01810"/>
    </source>
</evidence>
<evidence type="ECO:0000256" key="8">
    <source>
        <dbReference type="ARBA" id="ARBA00022989"/>
    </source>
</evidence>
<organism evidence="17 18">
    <name type="scientific">Desulfovibrio desulfuricans</name>
    <dbReference type="NCBI Taxonomy" id="876"/>
    <lineage>
        <taxon>Bacteria</taxon>
        <taxon>Pseudomonadati</taxon>
        <taxon>Thermodesulfobacteriota</taxon>
        <taxon>Desulfovibrionia</taxon>
        <taxon>Desulfovibrionales</taxon>
        <taxon>Desulfovibrionaceae</taxon>
        <taxon>Desulfovibrio</taxon>
    </lineage>
</organism>
<dbReference type="InterPro" id="IPR047196">
    <property type="entry name" value="YidC_ALB_C"/>
</dbReference>
<dbReference type="GO" id="GO:0051205">
    <property type="term" value="P:protein insertion into membrane"/>
    <property type="evidence" value="ECO:0007669"/>
    <property type="project" value="TreeGrafter"/>
</dbReference>
<dbReference type="NCBIfam" id="TIGR03592">
    <property type="entry name" value="yidC_oxa1_cterm"/>
    <property type="match status" value="1"/>
</dbReference>
<evidence type="ECO:0000259" key="15">
    <source>
        <dbReference type="Pfam" id="PF02096"/>
    </source>
</evidence>
<dbReference type="CDD" id="cd19961">
    <property type="entry name" value="EcYidC-like_peri"/>
    <property type="match status" value="1"/>
</dbReference>
<dbReference type="PANTHER" id="PTHR12428">
    <property type="entry name" value="OXA1"/>
    <property type="match status" value="1"/>
</dbReference>
<dbReference type="RefSeq" id="WP_072311049.1">
    <property type="nucleotide sequence ID" value="NZ_FPIW01000002.1"/>
</dbReference>
<comment type="similarity">
    <text evidence="2 13">Belongs to the OXA1/ALB3/YidC family. Type 1 subfamily.</text>
</comment>
<sequence>MQDGKNLLIAIVLCLIVIVGWGYLAEYMGWATRPAPVAQQSQDQQAAQPQPQAQTQAAPAQASLPVFTPAPGRDLTVDTPLYEAVVYSGGGALRSFKLKKYQVGLAADSPQVNMVDPKSAQVAPLGLVINSQPSWSTGQWSMDTGENGLALEQGQQGTLRLVGEVDNLRVVREMTFSATNYLIREKIRVVNQTQQARSVRVSYTVAADASNAAGDRYDAMRVAWDNDGSLKEESSASTLESTGVQAVGKIYWAGAMSTYFLAAVLPGDVNNVTVKGVMQQNVYRTAVEEQETLLGPGQEKELSVSYWVGPKVRSELQAVSPQLAKSVDLGFFHIIAKGLLWLLEFFHKYVHNWGLAIILLTVLIKAAFWPLTAKSYASMEKMKKLQPHMMEIREKFKDNKEQMNKEVMALYKTYGVNPASGCVPILIQLPVFFGLYQALLTSIELRHAPFITYLPGTDILWLADLSTKDPLYITPVIMGLTMFLQQRMSPPATDPTQQKIMMFLPLIFTALFLNFPSGLVLYWLVNNVLSIAQQQMMIRKFKANAAAK</sequence>
<dbReference type="AlphaFoldDB" id="A0AA94HPW7"/>
<protein>
    <recommendedName>
        <fullName evidence="3 13">Membrane protein insertase YidC</fullName>
    </recommendedName>
    <alternativeName>
        <fullName evidence="12 13">Foldase YidC</fullName>
    </alternativeName>
    <alternativeName>
        <fullName evidence="11 13">Membrane integrase YidC</fullName>
    </alternativeName>
    <alternativeName>
        <fullName evidence="13">Membrane protein YidC</fullName>
    </alternativeName>
</protein>
<dbReference type="GO" id="GO:0015031">
    <property type="term" value="P:protein transport"/>
    <property type="evidence" value="ECO:0007669"/>
    <property type="project" value="UniProtKB-KW"/>
</dbReference>
<dbReference type="InterPro" id="IPR028053">
    <property type="entry name" value="Membr_insert_YidC_N"/>
</dbReference>
<evidence type="ECO:0000256" key="4">
    <source>
        <dbReference type="ARBA" id="ARBA00022448"/>
    </source>
</evidence>
<dbReference type="Gene3D" id="2.70.98.90">
    <property type="match status" value="1"/>
</dbReference>
<dbReference type="InterPro" id="IPR019998">
    <property type="entry name" value="Membr_insert_YidC"/>
</dbReference>
<reference evidence="18" key="1">
    <citation type="submission" date="2016-11" db="EMBL/GenBank/DDBJ databases">
        <authorList>
            <person name="Jaros S."/>
            <person name="Januszkiewicz K."/>
            <person name="Wedrychowicz H."/>
        </authorList>
    </citation>
    <scope>NUCLEOTIDE SEQUENCE [LARGE SCALE GENOMIC DNA]</scope>
    <source>
        <strain evidence="18">DSM 7057</strain>
    </source>
</reference>
<accession>A0AA94HPW7</accession>
<evidence type="ECO:0000256" key="1">
    <source>
        <dbReference type="ARBA" id="ARBA00004429"/>
    </source>
</evidence>
<keyword evidence="6 13" id="KW-0812">Transmembrane</keyword>
<dbReference type="InterPro" id="IPR038221">
    <property type="entry name" value="YidC_periplasmic_sf"/>
</dbReference>
<dbReference type="GO" id="GO:0032977">
    <property type="term" value="F:membrane insertase activity"/>
    <property type="evidence" value="ECO:0007669"/>
    <property type="project" value="InterPro"/>
</dbReference>
<name>A0AA94HPW7_DESDE</name>
<feature type="transmembrane region" description="Helical" evidence="13">
    <location>
        <begin position="6"/>
        <end position="24"/>
    </location>
</feature>
<evidence type="ECO:0000256" key="10">
    <source>
        <dbReference type="ARBA" id="ARBA00023186"/>
    </source>
</evidence>
<dbReference type="PANTHER" id="PTHR12428:SF65">
    <property type="entry name" value="CYTOCHROME C OXIDASE ASSEMBLY PROTEIN COX18, MITOCHONDRIAL"/>
    <property type="match status" value="1"/>
</dbReference>
<keyword evidence="4 13" id="KW-0813">Transport</keyword>
<dbReference type="CDD" id="cd20070">
    <property type="entry name" value="5TM_YidC_Alb3"/>
    <property type="match status" value="1"/>
</dbReference>
<dbReference type="NCBIfam" id="TIGR03593">
    <property type="entry name" value="yidC_nterm"/>
    <property type="match status" value="1"/>
</dbReference>
<dbReference type="Proteomes" id="UP000182680">
    <property type="component" value="Unassembled WGS sequence"/>
</dbReference>
<feature type="transmembrane region" description="Helical" evidence="13">
    <location>
        <begin position="353"/>
        <end position="373"/>
    </location>
</feature>
<feature type="domain" description="Membrane insertase YidC/Oxa/ALB C-terminal" evidence="15">
    <location>
        <begin position="353"/>
        <end position="538"/>
    </location>
</feature>
<comment type="caution">
    <text evidence="17">The sequence shown here is derived from an EMBL/GenBank/DDBJ whole genome shotgun (WGS) entry which is preliminary data.</text>
</comment>
<keyword evidence="5 13" id="KW-1003">Cell membrane</keyword>
<proteinExistence type="inferred from homology"/>
<comment type="function">
    <text evidence="13">Required for the insertion and/or proper folding and/or complex formation of integral membrane proteins into the membrane. Involved in integration of membrane proteins that insert both dependently and independently of the Sec translocase complex, as well as at least some lipoproteins. Aids folding of multispanning membrane proteins.</text>
</comment>
<evidence type="ECO:0000313" key="18">
    <source>
        <dbReference type="Proteomes" id="UP000182680"/>
    </source>
</evidence>
<feature type="transmembrane region" description="Helical" evidence="13">
    <location>
        <begin position="500"/>
        <end position="525"/>
    </location>
</feature>
<dbReference type="InterPro" id="IPR001708">
    <property type="entry name" value="YidC/ALB3/OXA1/COX18"/>
</dbReference>
<evidence type="ECO:0000256" key="2">
    <source>
        <dbReference type="ARBA" id="ARBA00010527"/>
    </source>
</evidence>
<dbReference type="GO" id="GO:0005886">
    <property type="term" value="C:plasma membrane"/>
    <property type="evidence" value="ECO:0007669"/>
    <property type="project" value="UniProtKB-SubCell"/>
</dbReference>
<evidence type="ECO:0000313" key="17">
    <source>
        <dbReference type="EMBL" id="SFW11535.1"/>
    </source>
</evidence>
<gene>
    <name evidence="13" type="primary">yidC</name>
    <name evidence="17" type="ORF">SAMN02910291_00025</name>
</gene>
<dbReference type="HAMAP" id="MF_01810">
    <property type="entry name" value="YidC_type1"/>
    <property type="match status" value="1"/>
</dbReference>
<comment type="subcellular location">
    <subcellularLocation>
        <location evidence="1">Cell inner membrane</location>
        <topology evidence="1">Multi-pass membrane protein</topology>
    </subcellularLocation>
    <subcellularLocation>
        <location evidence="13">Cell membrane</location>
        <topology evidence="13">Multi-pass membrane protein</topology>
    </subcellularLocation>
</comment>